<accession>A0ABY7GBL4</accession>
<dbReference type="PANTHER" id="PTHR10656:SF42">
    <property type="entry name" value="CYCLIC GMP-AMP SYNTHASE-LIKE PROTEIN-RELATED"/>
    <property type="match status" value="1"/>
</dbReference>
<dbReference type="Gene3D" id="1.10.1410.40">
    <property type="match status" value="1"/>
</dbReference>
<keyword evidence="3" id="KW-1185">Reference proteome</keyword>
<dbReference type="EMBL" id="CP111028">
    <property type="protein sequence ID" value="WAR30361.1"/>
    <property type="molecule type" value="Genomic_DNA"/>
</dbReference>
<dbReference type="Proteomes" id="UP001164746">
    <property type="component" value="Chromosome 17"/>
</dbReference>
<gene>
    <name evidence="2" type="ORF">MAR_032903</name>
</gene>
<name>A0ABY7GBL4_MYAAR</name>
<comment type="similarity">
    <text evidence="1">Belongs to the mab-21 family.</text>
</comment>
<organism evidence="2 3">
    <name type="scientific">Mya arenaria</name>
    <name type="common">Soft-shell clam</name>
    <dbReference type="NCBI Taxonomy" id="6604"/>
    <lineage>
        <taxon>Eukaryota</taxon>
        <taxon>Metazoa</taxon>
        <taxon>Spiralia</taxon>
        <taxon>Lophotrochozoa</taxon>
        <taxon>Mollusca</taxon>
        <taxon>Bivalvia</taxon>
        <taxon>Autobranchia</taxon>
        <taxon>Heteroconchia</taxon>
        <taxon>Euheterodonta</taxon>
        <taxon>Imparidentia</taxon>
        <taxon>Neoheterodontei</taxon>
        <taxon>Myida</taxon>
        <taxon>Myoidea</taxon>
        <taxon>Myidae</taxon>
        <taxon>Mya</taxon>
    </lineage>
</organism>
<evidence type="ECO:0000313" key="2">
    <source>
        <dbReference type="EMBL" id="WAR30361.1"/>
    </source>
</evidence>
<proteinExistence type="inferred from homology"/>
<evidence type="ECO:0000256" key="1">
    <source>
        <dbReference type="ARBA" id="ARBA00008307"/>
    </source>
</evidence>
<reference evidence="2" key="1">
    <citation type="submission" date="2022-11" db="EMBL/GenBank/DDBJ databases">
        <title>Centuries of genome instability and evolution in soft-shell clam transmissible cancer (bioRxiv).</title>
        <authorList>
            <person name="Hart S.F.M."/>
            <person name="Yonemitsu M.A."/>
            <person name="Giersch R.M."/>
            <person name="Beal B.F."/>
            <person name="Arriagada G."/>
            <person name="Davis B.W."/>
            <person name="Ostrander E.A."/>
            <person name="Goff S.P."/>
            <person name="Metzger M.J."/>
        </authorList>
    </citation>
    <scope>NUCLEOTIDE SEQUENCE</scope>
    <source>
        <strain evidence="2">MELC-2E11</strain>
        <tissue evidence="2">Siphon/mantle</tissue>
    </source>
</reference>
<protein>
    <submittedName>
        <fullName evidence="2">Uncharacterized protein</fullName>
    </submittedName>
</protein>
<sequence length="318" mass="36920">MVRHRRRDKYTNNDTIMNIHYIDITSHTTDSKGEGLVAPFESDTDRMYTYKYSMCSLTGDDSWKLPDTHIEFIMNGEQCHAGYFILGLKHKGSVVDKYITAALSADKNGRTYLSSPALTLFDEYGSTNAVVAFPCNSQEQLLLEWINRSRLHWPPPELIKEIKRLPAYLVPGSESKQEERRVCFTGEKKLIESFTESQYKLYIVLKFLNKHELKPICEELSRYIMINIVLWFFESNSEDSLVKGNMIIILISCLKNLKQAIKVNYLSYYLIPCRNLMTGRINPIQQAIAKLDELIHKGPRVILRCPKYWQPCRCLQKS</sequence>
<evidence type="ECO:0000313" key="3">
    <source>
        <dbReference type="Proteomes" id="UP001164746"/>
    </source>
</evidence>
<dbReference type="PANTHER" id="PTHR10656">
    <property type="entry name" value="CELL FATE DETERMINING PROTEIN MAB21-RELATED"/>
    <property type="match status" value="1"/>
</dbReference>